<dbReference type="PANTHER" id="PTHR45953">
    <property type="entry name" value="IDURONATE 2-SULFATASE"/>
    <property type="match status" value="1"/>
</dbReference>
<dbReference type="Pfam" id="PF00884">
    <property type="entry name" value="Sulfatase"/>
    <property type="match status" value="1"/>
</dbReference>
<evidence type="ECO:0000313" key="6">
    <source>
        <dbReference type="Proteomes" id="UP000679725"/>
    </source>
</evidence>
<dbReference type="Gene3D" id="3.40.720.10">
    <property type="entry name" value="Alkaline Phosphatase, subunit A"/>
    <property type="match status" value="1"/>
</dbReference>
<keyword evidence="2" id="KW-0378">Hydrolase</keyword>
<dbReference type="SUPFAM" id="SSF53649">
    <property type="entry name" value="Alkaline phosphatase-like"/>
    <property type="match status" value="1"/>
</dbReference>
<accession>A0ABM8UJ71</accession>
<sequence length="460" mass="52167">MLQKLKWRTSLLFLFLGLIMQEQAIAQAAKTASKHPNVVFIIADSHRGEALGINGHPFVQTPHLDQLAKGGIRFTNAYVTTAICAVSRASILSGQHRARHKINDFTTGFSDEAMRNTYPMVLKKAGYKTAQIGFLGVGKTPPTQYFDHWDAQIPWMTKDGLHQTDNIAKKALEYLDKQKSDQPFCLALSFTAAHEVDGQNGNPATYMVQERYKGLYKDLKMPVPATAAPEYWNSFPDFFRTNQNIGRGRWIGLFSTPELFQENVKNYYRLLTGVDEAVGKVIAKLRESGMDENTIVVYTSDHGFSLGEHGMMGKWYGFEKGIHVPLIINDLRSDSKLRNVKAEQLVLNIDIAPTILNMAGVPVPDVMQGVNLLDLIQKKQPGRKHFFYEHTVFASPMLPKVEGLISPDFKYFNYTEHNFESLYDTRKDPEEKKDVAREKRYQKKLAAVKALYKKEKIAIR</sequence>
<keyword evidence="1" id="KW-0479">Metal-binding</keyword>
<feature type="chain" id="PRO_5046373917" evidence="3">
    <location>
        <begin position="27"/>
        <end position="460"/>
    </location>
</feature>
<keyword evidence="3" id="KW-0732">Signal</keyword>
<comment type="caution">
    <text evidence="5">The sequence shown here is derived from an EMBL/GenBank/DDBJ whole genome shotgun (WGS) entry which is preliminary data.</text>
</comment>
<evidence type="ECO:0000259" key="4">
    <source>
        <dbReference type="Pfam" id="PF00884"/>
    </source>
</evidence>
<evidence type="ECO:0000256" key="1">
    <source>
        <dbReference type="ARBA" id="ARBA00022723"/>
    </source>
</evidence>
<reference evidence="5 6" key="1">
    <citation type="submission" date="2021-04" db="EMBL/GenBank/DDBJ databases">
        <authorList>
            <person name="Rodrigo-Torres L."/>
            <person name="Arahal R. D."/>
            <person name="Lucena T."/>
        </authorList>
    </citation>
    <scope>NUCLEOTIDE SEQUENCE [LARGE SCALE GENOMIC DNA]</scope>
    <source>
        <strain evidence="5 6">CECT 9623</strain>
    </source>
</reference>
<gene>
    <name evidence="5" type="ORF">DYBT9623_00278</name>
</gene>
<dbReference type="InterPro" id="IPR017850">
    <property type="entry name" value="Alkaline_phosphatase_core_sf"/>
</dbReference>
<evidence type="ECO:0000256" key="2">
    <source>
        <dbReference type="ARBA" id="ARBA00022801"/>
    </source>
</evidence>
<organism evidence="5 6">
    <name type="scientific">Dyadobacter linearis</name>
    <dbReference type="NCBI Taxonomy" id="2823330"/>
    <lineage>
        <taxon>Bacteria</taxon>
        <taxon>Pseudomonadati</taxon>
        <taxon>Bacteroidota</taxon>
        <taxon>Cytophagia</taxon>
        <taxon>Cytophagales</taxon>
        <taxon>Spirosomataceae</taxon>
        <taxon>Dyadobacter</taxon>
    </lineage>
</organism>
<evidence type="ECO:0000256" key="3">
    <source>
        <dbReference type="SAM" id="SignalP"/>
    </source>
</evidence>
<keyword evidence="6" id="KW-1185">Reference proteome</keyword>
<dbReference type="Proteomes" id="UP000679725">
    <property type="component" value="Unassembled WGS sequence"/>
</dbReference>
<evidence type="ECO:0000313" key="5">
    <source>
        <dbReference type="EMBL" id="CAG5067557.1"/>
    </source>
</evidence>
<dbReference type="InterPro" id="IPR000917">
    <property type="entry name" value="Sulfatase_N"/>
</dbReference>
<proteinExistence type="predicted"/>
<feature type="domain" description="Sulfatase N-terminal" evidence="4">
    <location>
        <begin position="36"/>
        <end position="361"/>
    </location>
</feature>
<feature type="signal peptide" evidence="3">
    <location>
        <begin position="1"/>
        <end position="26"/>
    </location>
</feature>
<dbReference type="EMBL" id="CAJRAU010000001">
    <property type="protein sequence ID" value="CAG5067557.1"/>
    <property type="molecule type" value="Genomic_DNA"/>
</dbReference>
<protein>
    <submittedName>
        <fullName evidence="5">Bifunctional sulfatase/alpha-L-rhamnosidase</fullName>
    </submittedName>
</protein>
<name>A0ABM8UJ71_9BACT</name>
<dbReference type="PANTHER" id="PTHR45953:SF1">
    <property type="entry name" value="IDURONATE 2-SULFATASE"/>
    <property type="match status" value="1"/>
</dbReference>